<organism evidence="1 2">
    <name type="scientific">Paramecium tetraurelia</name>
    <dbReference type="NCBI Taxonomy" id="5888"/>
    <lineage>
        <taxon>Eukaryota</taxon>
        <taxon>Sar</taxon>
        <taxon>Alveolata</taxon>
        <taxon>Ciliophora</taxon>
        <taxon>Intramacronucleata</taxon>
        <taxon>Oligohymenophorea</taxon>
        <taxon>Peniculida</taxon>
        <taxon>Parameciidae</taxon>
        <taxon>Paramecium</taxon>
    </lineage>
</organism>
<dbReference type="GeneID" id="5025668"/>
<protein>
    <submittedName>
        <fullName evidence="1">Uncharacterized protein</fullName>
    </submittedName>
</protein>
<dbReference type="AlphaFoldDB" id="A0CNW8"/>
<evidence type="ECO:0000313" key="1">
    <source>
        <dbReference type="EMBL" id="CAK72485.1"/>
    </source>
</evidence>
<dbReference type="EMBL" id="CT868122">
    <property type="protein sequence ID" value="CAK72485.1"/>
    <property type="molecule type" value="Genomic_DNA"/>
</dbReference>
<dbReference type="InParanoid" id="A0CNW8"/>
<accession>A0CNW8</accession>
<keyword evidence="2" id="KW-1185">Reference proteome</keyword>
<dbReference type="HOGENOM" id="CLU_1762325_0_0_1"/>
<dbReference type="Proteomes" id="UP000000600">
    <property type="component" value="Unassembled WGS sequence"/>
</dbReference>
<dbReference type="KEGG" id="ptm:GSPATT00038754001"/>
<gene>
    <name evidence="1" type="ORF">GSPATT00038754001</name>
</gene>
<sequence>MAQRSYQQYIQVWLKYRSTQQYFIHIPPKQQQFTLKQHAGMINFRSKTKHQLLQFNCNQHLIIRSLNKCIQLQIQRRNSLQTKYAIEKSQQVLKKGDEICQLGILHNFKYKQRQLHQSHNAQAETEVMLDNTIDLIKYDYIASIEVTS</sequence>
<evidence type="ECO:0000313" key="2">
    <source>
        <dbReference type="Proteomes" id="UP000000600"/>
    </source>
</evidence>
<proteinExistence type="predicted"/>
<name>A0CNW8_PARTE</name>
<reference evidence="1 2" key="1">
    <citation type="journal article" date="2006" name="Nature">
        <title>Global trends of whole-genome duplications revealed by the ciliate Paramecium tetraurelia.</title>
        <authorList>
            <consortium name="Genoscope"/>
            <person name="Aury J.-M."/>
            <person name="Jaillon O."/>
            <person name="Duret L."/>
            <person name="Noel B."/>
            <person name="Jubin C."/>
            <person name="Porcel B.M."/>
            <person name="Segurens B."/>
            <person name="Daubin V."/>
            <person name="Anthouard V."/>
            <person name="Aiach N."/>
            <person name="Arnaiz O."/>
            <person name="Billaut A."/>
            <person name="Beisson J."/>
            <person name="Blanc I."/>
            <person name="Bouhouche K."/>
            <person name="Camara F."/>
            <person name="Duharcourt S."/>
            <person name="Guigo R."/>
            <person name="Gogendeau D."/>
            <person name="Katinka M."/>
            <person name="Keller A.-M."/>
            <person name="Kissmehl R."/>
            <person name="Klotz C."/>
            <person name="Koll F."/>
            <person name="Le Moue A."/>
            <person name="Lepere C."/>
            <person name="Malinsky S."/>
            <person name="Nowacki M."/>
            <person name="Nowak J.K."/>
            <person name="Plattner H."/>
            <person name="Poulain J."/>
            <person name="Ruiz F."/>
            <person name="Serrano V."/>
            <person name="Zagulski M."/>
            <person name="Dessen P."/>
            <person name="Betermier M."/>
            <person name="Weissenbach J."/>
            <person name="Scarpelli C."/>
            <person name="Schachter V."/>
            <person name="Sperling L."/>
            <person name="Meyer E."/>
            <person name="Cohen J."/>
            <person name="Wincker P."/>
        </authorList>
    </citation>
    <scope>NUCLEOTIDE SEQUENCE [LARGE SCALE GENOMIC DNA]</scope>
    <source>
        <strain evidence="1 2">Stock d4-2</strain>
    </source>
</reference>
<dbReference type="RefSeq" id="XP_001439882.1">
    <property type="nucleotide sequence ID" value="XM_001439845.1"/>
</dbReference>